<dbReference type="Proteomes" id="UP000276776">
    <property type="component" value="Unassembled WGS sequence"/>
</dbReference>
<reference evidence="4" key="1">
    <citation type="submission" date="2017-02" db="UniProtKB">
        <authorList>
            <consortium name="WormBaseParasite"/>
        </authorList>
    </citation>
    <scope>IDENTIFICATION</scope>
</reference>
<protein>
    <submittedName>
        <fullName evidence="4">INCENP_ARK-bind domain-containing protein</fullName>
    </submittedName>
</protein>
<reference evidence="2 3" key="2">
    <citation type="submission" date="2018-11" db="EMBL/GenBank/DDBJ databases">
        <authorList>
            <consortium name="Pathogen Informatics"/>
        </authorList>
    </citation>
    <scope>NUCLEOTIDE SEQUENCE [LARGE SCALE GENOMIC DNA]</scope>
</reference>
<proteinExistence type="predicted"/>
<dbReference type="OMA" id="MYKVGHS"/>
<keyword evidence="3" id="KW-1185">Reference proteome</keyword>
<organism evidence="4">
    <name type="scientific">Thelazia callipaeda</name>
    <name type="common">Oriental eyeworm</name>
    <name type="synonym">Parasitic nematode</name>
    <dbReference type="NCBI Taxonomy" id="103827"/>
    <lineage>
        <taxon>Eukaryota</taxon>
        <taxon>Metazoa</taxon>
        <taxon>Ecdysozoa</taxon>
        <taxon>Nematoda</taxon>
        <taxon>Chromadorea</taxon>
        <taxon>Rhabditida</taxon>
        <taxon>Spirurina</taxon>
        <taxon>Spiruromorpha</taxon>
        <taxon>Thelazioidea</taxon>
        <taxon>Thelaziidae</taxon>
        <taxon>Thelazia</taxon>
    </lineage>
</organism>
<evidence type="ECO:0000313" key="3">
    <source>
        <dbReference type="Proteomes" id="UP000276776"/>
    </source>
</evidence>
<feature type="compositionally biased region" description="Polar residues" evidence="1">
    <location>
        <begin position="23"/>
        <end position="39"/>
    </location>
</feature>
<feature type="region of interest" description="Disordered" evidence="1">
    <location>
        <begin position="1"/>
        <end position="53"/>
    </location>
</feature>
<dbReference type="AlphaFoldDB" id="A0A0N5CJM9"/>
<name>A0A0N5CJM9_THECL</name>
<evidence type="ECO:0000256" key="1">
    <source>
        <dbReference type="SAM" id="MobiDB-lite"/>
    </source>
</evidence>
<accession>A0A0N5CJM9</accession>
<dbReference type="EMBL" id="UYYF01000015">
    <property type="protein sequence ID" value="VDM95128.1"/>
    <property type="molecule type" value="Genomic_DNA"/>
</dbReference>
<evidence type="ECO:0000313" key="4">
    <source>
        <dbReference type="WBParaSite" id="TCLT_0000024101-mRNA-1"/>
    </source>
</evidence>
<gene>
    <name evidence="2" type="ORF">TCLT_LOCUS242</name>
</gene>
<sequence length="134" mass="15328">MYKVGHSSAVPRPTLVYNDEKTLNQYGTESSEQSKNHLNAQIPALSKRSHFRTSEPKRRFNIEAVSVLAKVTKNFNCTDDGRPDQTIKHYRPKTEIPADFVPFDIEGYLTERFLKDVNLDPNIVNSFVSKNISQ</sequence>
<dbReference type="WBParaSite" id="TCLT_0000024101-mRNA-1">
    <property type="protein sequence ID" value="TCLT_0000024101-mRNA-1"/>
    <property type="gene ID" value="TCLT_0000024101"/>
</dbReference>
<evidence type="ECO:0000313" key="2">
    <source>
        <dbReference type="EMBL" id="VDM95128.1"/>
    </source>
</evidence>
<dbReference type="OrthoDB" id="5857654at2759"/>